<gene>
    <name evidence="2" type="ORF">C1H66_11360</name>
</gene>
<reference evidence="2 3" key="1">
    <citation type="submission" date="2018-01" db="EMBL/GenBank/DDBJ databases">
        <title>Halomonas endophytica sp. nov., isolated from storage liquid in the stems of Populus euphratica.</title>
        <authorList>
            <person name="Chen C."/>
        </authorList>
    </citation>
    <scope>NUCLEOTIDE SEQUENCE [LARGE SCALE GENOMIC DNA]</scope>
    <source>
        <strain evidence="2 3">DSM 26881</strain>
    </source>
</reference>
<organism evidence="2 3">
    <name type="scientific">Halomonas heilongjiangensis</name>
    <dbReference type="NCBI Taxonomy" id="1387883"/>
    <lineage>
        <taxon>Bacteria</taxon>
        <taxon>Pseudomonadati</taxon>
        <taxon>Pseudomonadota</taxon>
        <taxon>Gammaproteobacteria</taxon>
        <taxon>Oceanospirillales</taxon>
        <taxon>Halomonadaceae</taxon>
        <taxon>Halomonas</taxon>
    </lineage>
</organism>
<keyword evidence="3" id="KW-1185">Reference proteome</keyword>
<comment type="caution">
    <text evidence="2">The sequence shown here is derived from an EMBL/GenBank/DDBJ whole genome shotgun (WGS) entry which is preliminary data.</text>
</comment>
<dbReference type="EMBL" id="PNRE01000049">
    <property type="protein sequence ID" value="PMR69370.1"/>
    <property type="molecule type" value="Genomic_DNA"/>
</dbReference>
<dbReference type="OrthoDB" id="5124853at2"/>
<feature type="compositionally biased region" description="Basic and acidic residues" evidence="1">
    <location>
        <begin position="84"/>
        <end position="95"/>
    </location>
</feature>
<name>A0A2N7TMG9_9GAMM</name>
<evidence type="ECO:0000256" key="1">
    <source>
        <dbReference type="SAM" id="MobiDB-lite"/>
    </source>
</evidence>
<dbReference type="Proteomes" id="UP000235346">
    <property type="component" value="Unassembled WGS sequence"/>
</dbReference>
<feature type="region of interest" description="Disordered" evidence="1">
    <location>
        <begin position="66"/>
        <end position="95"/>
    </location>
</feature>
<protein>
    <submittedName>
        <fullName evidence="2">Antitoxin of toxin-antitoxin stability system</fullName>
    </submittedName>
</protein>
<accession>A0A2N7TMG9</accession>
<proteinExistence type="predicted"/>
<evidence type="ECO:0000313" key="2">
    <source>
        <dbReference type="EMBL" id="PMR69370.1"/>
    </source>
</evidence>
<dbReference type="AlphaFoldDB" id="A0A2N7TMG9"/>
<dbReference type="Gene3D" id="6.20.450.20">
    <property type="match status" value="1"/>
</dbReference>
<dbReference type="RefSeq" id="WP_102627995.1">
    <property type="nucleotide sequence ID" value="NZ_PDOH01000021.1"/>
</dbReference>
<sequence>MSKQAVFTMKLEPELRADFMAEAAAAHRPASQVLRELMREYVRQQRQQREAREYEAFLRSKVEVARSSMRAGHGRSNEDVEAEFATRRADAEREG</sequence>
<evidence type="ECO:0000313" key="3">
    <source>
        <dbReference type="Proteomes" id="UP000235346"/>
    </source>
</evidence>